<reference evidence="1" key="1">
    <citation type="submission" date="2021-09" db="EMBL/GenBank/DDBJ databases">
        <title>The genome of Mauremys mutica provides insights into the evolution of semi-aquatic lifestyle.</title>
        <authorList>
            <person name="Gong S."/>
            <person name="Gao Y."/>
        </authorList>
    </citation>
    <scope>NUCLEOTIDE SEQUENCE</scope>
    <source>
        <strain evidence="1">MM-2020</strain>
        <tissue evidence="1">Muscle</tissue>
    </source>
</reference>
<accession>A0A9D4B8G9</accession>
<gene>
    <name evidence="1" type="ORF">KIL84_014981</name>
</gene>
<evidence type="ECO:0000313" key="1">
    <source>
        <dbReference type="EMBL" id="KAH1184365.1"/>
    </source>
</evidence>
<dbReference type="EMBL" id="JAHDVG010000465">
    <property type="protein sequence ID" value="KAH1184365.1"/>
    <property type="molecule type" value="Genomic_DNA"/>
</dbReference>
<organism evidence="1 2">
    <name type="scientific">Mauremys mutica</name>
    <name type="common">yellowpond turtle</name>
    <dbReference type="NCBI Taxonomy" id="74926"/>
    <lineage>
        <taxon>Eukaryota</taxon>
        <taxon>Metazoa</taxon>
        <taxon>Chordata</taxon>
        <taxon>Craniata</taxon>
        <taxon>Vertebrata</taxon>
        <taxon>Euteleostomi</taxon>
        <taxon>Archelosauria</taxon>
        <taxon>Testudinata</taxon>
        <taxon>Testudines</taxon>
        <taxon>Cryptodira</taxon>
        <taxon>Durocryptodira</taxon>
        <taxon>Testudinoidea</taxon>
        <taxon>Geoemydidae</taxon>
        <taxon>Geoemydinae</taxon>
        <taxon>Mauremys</taxon>
    </lineage>
</organism>
<dbReference type="Proteomes" id="UP000827986">
    <property type="component" value="Unassembled WGS sequence"/>
</dbReference>
<proteinExistence type="predicted"/>
<comment type="caution">
    <text evidence="1">The sequence shown here is derived from an EMBL/GenBank/DDBJ whole genome shotgun (WGS) entry which is preliminary data.</text>
</comment>
<protein>
    <submittedName>
        <fullName evidence="1">Uncharacterized protein</fullName>
    </submittedName>
</protein>
<sequence length="179" mass="20732">MRICLIKCICHTLRLCASKAIEMLPANLEVFSLPFLHLVLPQFPEIHIHHLSNHGNMPPKLGQLSDTRWPSIHNCCEYELKLHFELSKDKQQCYDAELLHQVYCDSVKLYLQFLMPVLQEFARINKLFQFNSGCNAFRMLDCLQSFFPTLISRVFLESIPLSDNKLFDVNLSNLASVCC</sequence>
<name>A0A9D4B8G9_9SAUR</name>
<dbReference type="AlphaFoldDB" id="A0A9D4B8G9"/>
<evidence type="ECO:0000313" key="2">
    <source>
        <dbReference type="Proteomes" id="UP000827986"/>
    </source>
</evidence>
<keyword evidence="2" id="KW-1185">Reference proteome</keyword>